<dbReference type="NCBIfam" id="TIGR00377">
    <property type="entry name" value="ant_ant_sig"/>
    <property type="match status" value="1"/>
</dbReference>
<evidence type="ECO:0000259" key="3">
    <source>
        <dbReference type="PROSITE" id="PS50801"/>
    </source>
</evidence>
<dbReference type="CDD" id="cd07043">
    <property type="entry name" value="STAS_anti-anti-sigma_factors"/>
    <property type="match status" value="1"/>
</dbReference>
<sequence>MVYEVANGVLIYYLPEELDHYAADMLKRKTAHVFDEEEIRYLIFDFSKTQFMDSSGIGLITGRFRMVHDKGGCVYAVHVNETIDRILLMSGIYRILKKMDSLDAIKKEMVKGGYYE</sequence>
<dbReference type="PANTHER" id="PTHR33495">
    <property type="entry name" value="ANTI-SIGMA FACTOR ANTAGONIST TM_1081-RELATED-RELATED"/>
    <property type="match status" value="1"/>
</dbReference>
<dbReference type="GO" id="GO:0043856">
    <property type="term" value="F:anti-sigma factor antagonist activity"/>
    <property type="evidence" value="ECO:0007669"/>
    <property type="project" value="InterPro"/>
</dbReference>
<dbReference type="Proteomes" id="UP000515819">
    <property type="component" value="Chromosome"/>
</dbReference>
<dbReference type="EMBL" id="CP060632">
    <property type="protein sequence ID" value="QNM00615.1"/>
    <property type="molecule type" value="Genomic_DNA"/>
</dbReference>
<dbReference type="InterPro" id="IPR036513">
    <property type="entry name" value="STAS_dom_sf"/>
</dbReference>
<evidence type="ECO:0000256" key="2">
    <source>
        <dbReference type="RuleBase" id="RU003749"/>
    </source>
</evidence>
<evidence type="ECO:0000313" key="5">
    <source>
        <dbReference type="Proteomes" id="UP000515819"/>
    </source>
</evidence>
<accession>A0A7G9FPY3</accession>
<keyword evidence="5" id="KW-1185">Reference proteome</keyword>
<protein>
    <recommendedName>
        <fullName evidence="2">Anti-sigma factor antagonist</fullName>
    </recommendedName>
</protein>
<comment type="similarity">
    <text evidence="1 2">Belongs to the anti-sigma-factor antagonist family.</text>
</comment>
<dbReference type="InterPro" id="IPR003658">
    <property type="entry name" value="Anti-sigma_ant"/>
</dbReference>
<gene>
    <name evidence="4" type="ORF">H9Q76_04845</name>
</gene>
<dbReference type="PANTHER" id="PTHR33495:SF2">
    <property type="entry name" value="ANTI-SIGMA FACTOR ANTAGONIST TM_1081-RELATED"/>
    <property type="match status" value="1"/>
</dbReference>
<proteinExistence type="inferred from homology"/>
<dbReference type="Gene3D" id="3.30.750.24">
    <property type="entry name" value="STAS domain"/>
    <property type="match status" value="1"/>
</dbReference>
<evidence type="ECO:0000313" key="4">
    <source>
        <dbReference type="EMBL" id="QNM00615.1"/>
    </source>
</evidence>
<evidence type="ECO:0000256" key="1">
    <source>
        <dbReference type="ARBA" id="ARBA00009013"/>
    </source>
</evidence>
<dbReference type="RefSeq" id="WP_021984976.1">
    <property type="nucleotide sequence ID" value="NZ_CP060632.1"/>
</dbReference>
<dbReference type="Pfam" id="PF01740">
    <property type="entry name" value="STAS"/>
    <property type="match status" value="1"/>
</dbReference>
<dbReference type="AlphaFoldDB" id="A0A7G9FPY3"/>
<feature type="domain" description="STAS" evidence="3">
    <location>
        <begin position="1"/>
        <end position="112"/>
    </location>
</feature>
<dbReference type="KEGG" id="wcp:H9Q76_04845"/>
<dbReference type="SUPFAM" id="SSF52091">
    <property type="entry name" value="SpoIIaa-like"/>
    <property type="match status" value="1"/>
</dbReference>
<name>A0A7G9FPY3_9FIRM</name>
<dbReference type="InterPro" id="IPR002645">
    <property type="entry name" value="STAS_dom"/>
</dbReference>
<reference evidence="4 5" key="1">
    <citation type="submission" date="2020-08" db="EMBL/GenBank/DDBJ databases">
        <authorList>
            <person name="Liu C."/>
            <person name="Sun Q."/>
        </authorList>
    </citation>
    <scope>NUCLEOTIDE SEQUENCE [LARGE SCALE GENOMIC DNA]</scope>
    <source>
        <strain evidence="4 5">NSJ-4</strain>
    </source>
</reference>
<dbReference type="PROSITE" id="PS50801">
    <property type="entry name" value="STAS"/>
    <property type="match status" value="1"/>
</dbReference>
<organism evidence="4 5">
    <name type="scientific">Wujia chipingensis</name>
    <dbReference type="NCBI Taxonomy" id="2763670"/>
    <lineage>
        <taxon>Bacteria</taxon>
        <taxon>Bacillati</taxon>
        <taxon>Bacillota</taxon>
        <taxon>Clostridia</taxon>
        <taxon>Lachnospirales</taxon>
        <taxon>Lachnospiraceae</taxon>
        <taxon>Wujia</taxon>
    </lineage>
</organism>